<reference evidence="2" key="1">
    <citation type="submission" date="2019-04" db="EMBL/GenBank/DDBJ databases">
        <authorList>
            <person name="Alioto T."/>
            <person name="Alioto T."/>
        </authorList>
    </citation>
    <scope>NUCLEOTIDE SEQUENCE [LARGE SCALE GENOMIC DNA]</scope>
</reference>
<evidence type="ECO:0000256" key="1">
    <source>
        <dbReference type="SAM" id="MobiDB-lite"/>
    </source>
</evidence>
<evidence type="ECO:0000313" key="3">
    <source>
        <dbReference type="Proteomes" id="UP000335636"/>
    </source>
</evidence>
<feature type="region of interest" description="Disordered" evidence="1">
    <location>
        <begin position="1"/>
        <end position="27"/>
    </location>
</feature>
<dbReference type="EMBL" id="CABDUW010000039">
    <property type="protein sequence ID" value="VTJ54541.1"/>
    <property type="molecule type" value="Genomic_DNA"/>
</dbReference>
<accession>A0A5E4AD58</accession>
<gene>
    <name evidence="2" type="ORF">MONAX_5E046252</name>
</gene>
<sequence length="111" mass="12285">EHPQQSKAPPKGKVKVRSWEMRRSRDEPCSRINAVTTRPDVPQVVENLLVPLCLLHFRGTSLLLELRRDGRARQETREAGAQGRPSPPSCRGPTPAQENEGPGQPATARCS</sequence>
<feature type="compositionally biased region" description="Basic and acidic residues" evidence="1">
    <location>
        <begin position="17"/>
        <end position="27"/>
    </location>
</feature>
<dbReference type="Proteomes" id="UP000335636">
    <property type="component" value="Unassembled WGS sequence"/>
</dbReference>
<evidence type="ECO:0000313" key="2">
    <source>
        <dbReference type="EMBL" id="VTJ54541.1"/>
    </source>
</evidence>
<proteinExistence type="predicted"/>
<feature type="non-terminal residue" evidence="2">
    <location>
        <position position="1"/>
    </location>
</feature>
<keyword evidence="3" id="KW-1185">Reference proteome</keyword>
<organism evidence="2 3">
    <name type="scientific">Marmota monax</name>
    <name type="common">Woodchuck</name>
    <dbReference type="NCBI Taxonomy" id="9995"/>
    <lineage>
        <taxon>Eukaryota</taxon>
        <taxon>Metazoa</taxon>
        <taxon>Chordata</taxon>
        <taxon>Craniata</taxon>
        <taxon>Vertebrata</taxon>
        <taxon>Euteleostomi</taxon>
        <taxon>Mammalia</taxon>
        <taxon>Eutheria</taxon>
        <taxon>Euarchontoglires</taxon>
        <taxon>Glires</taxon>
        <taxon>Rodentia</taxon>
        <taxon>Sciuromorpha</taxon>
        <taxon>Sciuridae</taxon>
        <taxon>Xerinae</taxon>
        <taxon>Marmotini</taxon>
        <taxon>Marmota</taxon>
    </lineage>
</organism>
<dbReference type="AlphaFoldDB" id="A0A5E4AD58"/>
<comment type="caution">
    <text evidence="2">The sequence shown here is derived from an EMBL/GenBank/DDBJ whole genome shotgun (WGS) entry which is preliminary data.</text>
</comment>
<protein>
    <submittedName>
        <fullName evidence="2">Uncharacterized protein</fullName>
    </submittedName>
</protein>
<name>A0A5E4AD58_MARMO</name>
<feature type="region of interest" description="Disordered" evidence="1">
    <location>
        <begin position="71"/>
        <end position="111"/>
    </location>
</feature>